<gene>
    <name evidence="1" type="ORF">Tci_018851</name>
</gene>
<protein>
    <submittedName>
        <fullName evidence="1">Uncharacterized protein</fullName>
    </submittedName>
</protein>
<organism evidence="1">
    <name type="scientific">Tanacetum cinerariifolium</name>
    <name type="common">Dalmatian daisy</name>
    <name type="synonym">Chrysanthemum cinerariifolium</name>
    <dbReference type="NCBI Taxonomy" id="118510"/>
    <lineage>
        <taxon>Eukaryota</taxon>
        <taxon>Viridiplantae</taxon>
        <taxon>Streptophyta</taxon>
        <taxon>Embryophyta</taxon>
        <taxon>Tracheophyta</taxon>
        <taxon>Spermatophyta</taxon>
        <taxon>Magnoliopsida</taxon>
        <taxon>eudicotyledons</taxon>
        <taxon>Gunneridae</taxon>
        <taxon>Pentapetalae</taxon>
        <taxon>asterids</taxon>
        <taxon>campanulids</taxon>
        <taxon>Asterales</taxon>
        <taxon>Asteraceae</taxon>
        <taxon>Asteroideae</taxon>
        <taxon>Anthemideae</taxon>
        <taxon>Anthemidinae</taxon>
        <taxon>Tanacetum</taxon>
    </lineage>
</organism>
<proteinExistence type="predicted"/>
<dbReference type="EMBL" id="BKCJ010002189">
    <property type="protein sequence ID" value="GEU46873.1"/>
    <property type="molecule type" value="Genomic_DNA"/>
</dbReference>
<sequence>MTSKLLNSTGIRAMSNGWLWKFKVQPLSMVLTPISFPSPKSIVYLTSKAVGTMSLRRLKESPRSWPYDEATNVTTQFLGDGSGDDVGVSTVWGGCSSLSSESDIFFPSKLKDPNITIEEYIMLEEEKARRCGKVYNWETATFGRIWYDDDVRDLRSVETEFPA</sequence>
<reference evidence="1" key="1">
    <citation type="journal article" date="2019" name="Sci. Rep.">
        <title>Draft genome of Tanacetum cinerariifolium, the natural source of mosquito coil.</title>
        <authorList>
            <person name="Yamashiro T."/>
            <person name="Shiraishi A."/>
            <person name="Satake H."/>
            <person name="Nakayama K."/>
        </authorList>
    </citation>
    <scope>NUCLEOTIDE SEQUENCE</scope>
</reference>
<comment type="caution">
    <text evidence="1">The sequence shown here is derived from an EMBL/GenBank/DDBJ whole genome shotgun (WGS) entry which is preliminary data.</text>
</comment>
<accession>A0A6L2KBN8</accession>
<dbReference type="AlphaFoldDB" id="A0A6L2KBN8"/>
<name>A0A6L2KBN8_TANCI</name>
<evidence type="ECO:0000313" key="1">
    <source>
        <dbReference type="EMBL" id="GEU46873.1"/>
    </source>
</evidence>